<comment type="caution">
    <text evidence="6">The sequence shown here is derived from an EMBL/GenBank/DDBJ whole genome shotgun (WGS) entry which is preliminary data.</text>
</comment>
<dbReference type="InterPro" id="IPR013083">
    <property type="entry name" value="Znf_RING/FYVE/PHD"/>
</dbReference>
<feature type="domain" description="RING-type" evidence="5">
    <location>
        <begin position="49"/>
        <end position="90"/>
    </location>
</feature>
<keyword evidence="3" id="KW-0862">Zinc</keyword>
<keyword evidence="7" id="KW-1185">Reference proteome</keyword>
<dbReference type="Gene3D" id="3.30.40.10">
    <property type="entry name" value="Zinc/RING finger domain, C3HC4 (zinc finger)"/>
    <property type="match status" value="1"/>
</dbReference>
<dbReference type="AlphaFoldDB" id="A0A8J8T0V3"/>
<organism evidence="6 7">
    <name type="scientific">Halteria grandinella</name>
    <dbReference type="NCBI Taxonomy" id="5974"/>
    <lineage>
        <taxon>Eukaryota</taxon>
        <taxon>Sar</taxon>
        <taxon>Alveolata</taxon>
        <taxon>Ciliophora</taxon>
        <taxon>Intramacronucleata</taxon>
        <taxon>Spirotrichea</taxon>
        <taxon>Stichotrichia</taxon>
        <taxon>Sporadotrichida</taxon>
        <taxon>Halteriidae</taxon>
        <taxon>Halteria</taxon>
    </lineage>
</organism>
<evidence type="ECO:0000256" key="4">
    <source>
        <dbReference type="PROSITE-ProRule" id="PRU00175"/>
    </source>
</evidence>
<evidence type="ECO:0000256" key="1">
    <source>
        <dbReference type="ARBA" id="ARBA00022723"/>
    </source>
</evidence>
<dbReference type="OrthoDB" id="8062037at2759"/>
<name>A0A8J8T0V3_HALGN</name>
<dbReference type="PROSITE" id="PS50089">
    <property type="entry name" value="ZF_RING_2"/>
    <property type="match status" value="1"/>
</dbReference>
<sequence length="95" mass="11098">MRQRDGPNLGISQIVRLANPEIFEKLTEIIYQKPDETKEESKEDDAPQCAVCYQDFEQCDVLKQLPCRHQFHKACLKPWFDKKNTCPLCRVELSA</sequence>
<reference evidence="6" key="1">
    <citation type="submission" date="2019-06" db="EMBL/GenBank/DDBJ databases">
        <authorList>
            <person name="Zheng W."/>
        </authorList>
    </citation>
    <scope>NUCLEOTIDE SEQUENCE</scope>
    <source>
        <strain evidence="6">QDHG01</strain>
    </source>
</reference>
<keyword evidence="2 4" id="KW-0863">Zinc-finger</keyword>
<evidence type="ECO:0000256" key="2">
    <source>
        <dbReference type="ARBA" id="ARBA00022771"/>
    </source>
</evidence>
<dbReference type="GO" id="GO:0061630">
    <property type="term" value="F:ubiquitin protein ligase activity"/>
    <property type="evidence" value="ECO:0007669"/>
    <property type="project" value="TreeGrafter"/>
</dbReference>
<gene>
    <name evidence="6" type="ORF">FGO68_gene9345</name>
</gene>
<dbReference type="Proteomes" id="UP000785679">
    <property type="component" value="Unassembled WGS sequence"/>
</dbReference>
<evidence type="ECO:0000256" key="3">
    <source>
        <dbReference type="ARBA" id="ARBA00022833"/>
    </source>
</evidence>
<dbReference type="PANTHER" id="PTHR45931:SF3">
    <property type="entry name" value="RING ZINC FINGER-CONTAINING PROTEIN"/>
    <property type="match status" value="1"/>
</dbReference>
<dbReference type="InterPro" id="IPR051834">
    <property type="entry name" value="RING_finger_E3_ligase"/>
</dbReference>
<evidence type="ECO:0000259" key="5">
    <source>
        <dbReference type="PROSITE" id="PS50089"/>
    </source>
</evidence>
<dbReference type="InterPro" id="IPR001841">
    <property type="entry name" value="Znf_RING"/>
</dbReference>
<keyword evidence="1" id="KW-0479">Metal-binding</keyword>
<protein>
    <recommendedName>
        <fullName evidence="5">RING-type domain-containing protein</fullName>
    </recommendedName>
</protein>
<proteinExistence type="predicted"/>
<dbReference type="EMBL" id="RRYP01010925">
    <property type="protein sequence ID" value="TNV78077.1"/>
    <property type="molecule type" value="Genomic_DNA"/>
</dbReference>
<evidence type="ECO:0000313" key="7">
    <source>
        <dbReference type="Proteomes" id="UP000785679"/>
    </source>
</evidence>
<dbReference type="SMART" id="SM00184">
    <property type="entry name" value="RING"/>
    <property type="match status" value="1"/>
</dbReference>
<dbReference type="PANTHER" id="PTHR45931">
    <property type="entry name" value="SI:CH211-59O9.10"/>
    <property type="match status" value="1"/>
</dbReference>
<evidence type="ECO:0000313" key="6">
    <source>
        <dbReference type="EMBL" id="TNV78077.1"/>
    </source>
</evidence>
<accession>A0A8J8T0V3</accession>
<dbReference type="GO" id="GO:0008270">
    <property type="term" value="F:zinc ion binding"/>
    <property type="evidence" value="ECO:0007669"/>
    <property type="project" value="UniProtKB-KW"/>
</dbReference>
<dbReference type="GO" id="GO:0005634">
    <property type="term" value="C:nucleus"/>
    <property type="evidence" value="ECO:0007669"/>
    <property type="project" value="TreeGrafter"/>
</dbReference>
<dbReference type="GO" id="GO:0006511">
    <property type="term" value="P:ubiquitin-dependent protein catabolic process"/>
    <property type="evidence" value="ECO:0007669"/>
    <property type="project" value="TreeGrafter"/>
</dbReference>
<dbReference type="Pfam" id="PF13639">
    <property type="entry name" value="zf-RING_2"/>
    <property type="match status" value="1"/>
</dbReference>
<dbReference type="SUPFAM" id="SSF57850">
    <property type="entry name" value="RING/U-box"/>
    <property type="match status" value="1"/>
</dbReference>